<dbReference type="PROSITE" id="PS51257">
    <property type="entry name" value="PROKAR_LIPOPROTEIN"/>
    <property type="match status" value="1"/>
</dbReference>
<proteinExistence type="predicted"/>
<dbReference type="Proteomes" id="UP000027583">
    <property type="component" value="Unassembled WGS sequence"/>
</dbReference>
<gene>
    <name evidence="1" type="ORF">ASAP_0133</name>
</gene>
<name>A0A060QC07_9PROT</name>
<organism evidence="1 2">
    <name type="scientific">Asaia bogorensis</name>
    <dbReference type="NCBI Taxonomy" id="91915"/>
    <lineage>
        <taxon>Bacteria</taxon>
        <taxon>Pseudomonadati</taxon>
        <taxon>Pseudomonadota</taxon>
        <taxon>Alphaproteobacteria</taxon>
        <taxon>Acetobacterales</taxon>
        <taxon>Acetobacteraceae</taxon>
        <taxon>Asaia</taxon>
    </lineage>
</organism>
<accession>A0A060QC07</accession>
<evidence type="ECO:0000313" key="2">
    <source>
        <dbReference type="Proteomes" id="UP000027583"/>
    </source>
</evidence>
<dbReference type="RefSeq" id="WP_023978355.1">
    <property type="nucleotide sequence ID" value="NZ_CBLX010000003.1"/>
</dbReference>
<reference evidence="1 2" key="2">
    <citation type="journal article" date="2014" name="PLoS ONE">
        <title>Evolution of mitochondria reconstructed from the energy metabolism of living bacteria.</title>
        <authorList>
            <person name="Degli Esposti M."/>
            <person name="Chouaia B."/>
            <person name="Comandatore F."/>
            <person name="Crotti E."/>
            <person name="Sassera D."/>
            <person name="Lievens P.M."/>
            <person name="Daffonchio D."/>
            <person name="Bandi C."/>
        </authorList>
    </citation>
    <scope>NUCLEOTIDE SEQUENCE [LARGE SCALE GENOMIC DNA]</scope>
    <source>
        <strain evidence="1 2">SF2.1</strain>
    </source>
</reference>
<evidence type="ECO:0000313" key="1">
    <source>
        <dbReference type="EMBL" id="CDG38178.1"/>
    </source>
</evidence>
<protein>
    <recommendedName>
        <fullName evidence="3">Lipoprotein</fullName>
    </recommendedName>
</protein>
<evidence type="ECO:0008006" key="3">
    <source>
        <dbReference type="Google" id="ProtNLM"/>
    </source>
</evidence>
<reference evidence="1 2" key="1">
    <citation type="journal article" date="2014" name="Genome Biol. Evol.">
        <title>Acetic acid bacteria genomes reveal functional traits for adaptation to life in insect guts.</title>
        <authorList>
            <person name="Chouaia B."/>
            <person name="Gaiarsa S."/>
            <person name="Crotti E."/>
            <person name="Comandatore F."/>
            <person name="Degli Esposti M."/>
            <person name="Ricci I."/>
            <person name="Alma A."/>
            <person name="Favia G."/>
            <person name="Bandi C."/>
            <person name="Daffonchio D."/>
        </authorList>
    </citation>
    <scope>NUCLEOTIDE SEQUENCE [LARGE SCALE GENOMIC DNA]</scope>
    <source>
        <strain evidence="1 2">SF2.1</strain>
    </source>
</reference>
<sequence length="128" mass="13472">MKPIALPSLLASIALASVTVTGCLPFVAKADPRAKCGQEPSAPSITATDTAHYNASVDKFQAYEKEARAYNSCVASASQKEEQAISEDARERIAKVHAVSTGVQQRIAANFSHISAELTAAGKKLAKK</sequence>
<comment type="caution">
    <text evidence="1">The sequence shown here is derived from an EMBL/GenBank/DDBJ whole genome shotgun (WGS) entry which is preliminary data.</text>
</comment>
<dbReference type="EMBL" id="CBLX010000003">
    <property type="protein sequence ID" value="CDG38178.1"/>
    <property type="molecule type" value="Genomic_DNA"/>
</dbReference>
<dbReference type="AlphaFoldDB" id="A0A060QC07"/>